<gene>
    <name evidence="1" type="ORF">EV702DRAFT_973772</name>
</gene>
<proteinExistence type="predicted"/>
<feature type="non-terminal residue" evidence="1">
    <location>
        <position position="1"/>
    </location>
</feature>
<dbReference type="EMBL" id="JABBWD010000036">
    <property type="protein sequence ID" value="KAG1775034.1"/>
    <property type="molecule type" value="Genomic_DNA"/>
</dbReference>
<organism evidence="1 2">
    <name type="scientific">Suillus placidus</name>
    <dbReference type="NCBI Taxonomy" id="48579"/>
    <lineage>
        <taxon>Eukaryota</taxon>
        <taxon>Fungi</taxon>
        <taxon>Dikarya</taxon>
        <taxon>Basidiomycota</taxon>
        <taxon>Agaricomycotina</taxon>
        <taxon>Agaricomycetes</taxon>
        <taxon>Agaricomycetidae</taxon>
        <taxon>Boletales</taxon>
        <taxon>Suillineae</taxon>
        <taxon>Suillaceae</taxon>
        <taxon>Suillus</taxon>
    </lineage>
</organism>
<dbReference type="AlphaFoldDB" id="A0A9P7D0J1"/>
<reference evidence="1" key="1">
    <citation type="journal article" date="2020" name="New Phytol.">
        <title>Comparative genomics reveals dynamic genome evolution in host specialist ectomycorrhizal fungi.</title>
        <authorList>
            <person name="Lofgren L.A."/>
            <person name="Nguyen N.H."/>
            <person name="Vilgalys R."/>
            <person name="Ruytinx J."/>
            <person name="Liao H.L."/>
            <person name="Branco S."/>
            <person name="Kuo A."/>
            <person name="LaButti K."/>
            <person name="Lipzen A."/>
            <person name="Andreopoulos W."/>
            <person name="Pangilinan J."/>
            <person name="Riley R."/>
            <person name="Hundley H."/>
            <person name="Na H."/>
            <person name="Barry K."/>
            <person name="Grigoriev I.V."/>
            <person name="Stajich J.E."/>
            <person name="Kennedy P.G."/>
        </authorList>
    </citation>
    <scope>NUCLEOTIDE SEQUENCE</scope>
    <source>
        <strain evidence="1">DOB743</strain>
    </source>
</reference>
<evidence type="ECO:0000313" key="2">
    <source>
        <dbReference type="Proteomes" id="UP000714275"/>
    </source>
</evidence>
<name>A0A9P7D0J1_9AGAM</name>
<accession>A0A9P7D0J1</accession>
<sequence>VDVNKFPWSQKRSKALASLPLDIRETYQQLENFTADLKSIVTDILSTPGCPPFPPGEWLDMQWKYVDLGKVLDSAHTTELDPKQTHIIDDKIELALQVSKSSGGIKTSSDHNIAFVFPQCQDEFVQYHTYLSQLFHAMEIRLHS</sequence>
<comment type="caution">
    <text evidence="1">The sequence shown here is derived from an EMBL/GenBank/DDBJ whole genome shotgun (WGS) entry which is preliminary data.</text>
</comment>
<dbReference type="Proteomes" id="UP000714275">
    <property type="component" value="Unassembled WGS sequence"/>
</dbReference>
<evidence type="ECO:0000313" key="1">
    <source>
        <dbReference type="EMBL" id="KAG1775034.1"/>
    </source>
</evidence>
<dbReference type="OrthoDB" id="2355984at2759"/>
<keyword evidence="2" id="KW-1185">Reference proteome</keyword>
<protein>
    <submittedName>
        <fullName evidence="1">Uncharacterized protein</fullName>
    </submittedName>
</protein>